<dbReference type="Proteomes" id="UP000239352">
    <property type="component" value="Unassembled WGS sequence"/>
</dbReference>
<gene>
    <name evidence="3" type="ORF">CEP50_12295</name>
</gene>
<proteinExistence type="predicted"/>
<feature type="region of interest" description="Disordered" evidence="1">
    <location>
        <begin position="80"/>
        <end position="99"/>
    </location>
</feature>
<evidence type="ECO:0000313" key="4">
    <source>
        <dbReference type="Proteomes" id="UP000239352"/>
    </source>
</evidence>
<feature type="compositionally biased region" description="Polar residues" evidence="1">
    <location>
        <begin position="80"/>
        <end position="90"/>
    </location>
</feature>
<protein>
    <submittedName>
        <fullName evidence="3">Uncharacterized protein</fullName>
    </submittedName>
</protein>
<dbReference type="EMBL" id="PVSR01000020">
    <property type="protein sequence ID" value="PRW63095.1"/>
    <property type="molecule type" value="Genomic_DNA"/>
</dbReference>
<evidence type="ECO:0000313" key="3">
    <source>
        <dbReference type="EMBL" id="PRW63095.1"/>
    </source>
</evidence>
<keyword evidence="4" id="KW-1185">Reference proteome</keyword>
<keyword evidence="2" id="KW-1133">Transmembrane helix</keyword>
<organism evidence="3 4">
    <name type="scientific">Actinopolyspora mortivallis</name>
    <dbReference type="NCBI Taxonomy" id="33906"/>
    <lineage>
        <taxon>Bacteria</taxon>
        <taxon>Bacillati</taxon>
        <taxon>Actinomycetota</taxon>
        <taxon>Actinomycetes</taxon>
        <taxon>Actinopolysporales</taxon>
        <taxon>Actinopolysporaceae</taxon>
        <taxon>Actinopolyspora</taxon>
    </lineage>
</organism>
<dbReference type="InParanoid" id="A0A2T0GVF0"/>
<feature type="transmembrane region" description="Helical" evidence="2">
    <location>
        <begin position="187"/>
        <end position="205"/>
    </location>
</feature>
<reference evidence="3 4" key="1">
    <citation type="submission" date="2018-03" db="EMBL/GenBank/DDBJ databases">
        <title>Actinopolyspora mortivallis from Sahara, screening for active biomolecules.</title>
        <authorList>
            <person name="Selama O."/>
            <person name="Wellington E.M.H."/>
            <person name="Hacene H."/>
        </authorList>
    </citation>
    <scope>NUCLEOTIDE SEQUENCE [LARGE SCALE GENOMIC DNA]</scope>
    <source>
        <strain evidence="3 4">M5A</strain>
    </source>
</reference>
<keyword evidence="2" id="KW-0812">Transmembrane</keyword>
<sequence>MNNSGASGTMTITLDGNEATVSQNVSGLAATFQNGPYPHVQHIHINGQGQCPTAEADANGDGVVNTAEGKPSYGGIGTTFTTSGDTSPDSATDIDRAPSGGNYTYNRTFTLSEESAQQVRENNAVIVVHGLDPSTLPEPAASAQSELVPSLPLAATSPALCAPLTAVPSGGAAAGAGGTAEMQQHPWLLTAGGMALLTAAGAVVARRHARTHQ</sequence>
<name>A0A2T0GVF0_ACTMO</name>
<dbReference type="AlphaFoldDB" id="A0A2T0GVF0"/>
<keyword evidence="2" id="KW-0472">Membrane</keyword>
<evidence type="ECO:0000256" key="1">
    <source>
        <dbReference type="SAM" id="MobiDB-lite"/>
    </source>
</evidence>
<comment type="caution">
    <text evidence="3">The sequence shown here is derived from an EMBL/GenBank/DDBJ whole genome shotgun (WGS) entry which is preliminary data.</text>
</comment>
<accession>A0A2T0GVF0</accession>
<evidence type="ECO:0000256" key="2">
    <source>
        <dbReference type="SAM" id="Phobius"/>
    </source>
</evidence>